<keyword evidence="4" id="KW-1185">Reference proteome</keyword>
<evidence type="ECO:0000256" key="2">
    <source>
        <dbReference type="SAM" id="SignalP"/>
    </source>
</evidence>
<accession>A0A7D9DPH3</accession>
<sequence>MSKPSWCLLAAFVIIFQQIAPIVSQTADKLVPRTTGLTKSTLPPKVPRLISLSENFSCQEPRDPTGSGSGPISTTPSLMVGKSITSSGQRSTLPPKGTFYASYGKILFSHDWIGDLHVS</sequence>
<feature type="region of interest" description="Disordered" evidence="1">
    <location>
        <begin position="56"/>
        <end position="91"/>
    </location>
</feature>
<gene>
    <name evidence="3" type="ORF">PACLA_8A069624</name>
</gene>
<feature type="signal peptide" evidence="2">
    <location>
        <begin position="1"/>
        <end position="24"/>
    </location>
</feature>
<dbReference type="Proteomes" id="UP001152795">
    <property type="component" value="Unassembled WGS sequence"/>
</dbReference>
<keyword evidence="2" id="KW-0732">Signal</keyword>
<feature type="chain" id="PRO_5044234442" evidence="2">
    <location>
        <begin position="25"/>
        <end position="119"/>
    </location>
</feature>
<feature type="compositionally biased region" description="Low complexity" evidence="1">
    <location>
        <begin position="64"/>
        <end position="77"/>
    </location>
</feature>
<proteinExistence type="predicted"/>
<organism evidence="3 4">
    <name type="scientific">Paramuricea clavata</name>
    <name type="common">Red gorgonian</name>
    <name type="synonym">Violescent sea-whip</name>
    <dbReference type="NCBI Taxonomy" id="317549"/>
    <lineage>
        <taxon>Eukaryota</taxon>
        <taxon>Metazoa</taxon>
        <taxon>Cnidaria</taxon>
        <taxon>Anthozoa</taxon>
        <taxon>Octocorallia</taxon>
        <taxon>Malacalcyonacea</taxon>
        <taxon>Plexauridae</taxon>
        <taxon>Paramuricea</taxon>
    </lineage>
</organism>
<evidence type="ECO:0000256" key="1">
    <source>
        <dbReference type="SAM" id="MobiDB-lite"/>
    </source>
</evidence>
<dbReference type="EMBL" id="CACRXK020001677">
    <property type="protein sequence ID" value="CAB3990530.1"/>
    <property type="molecule type" value="Genomic_DNA"/>
</dbReference>
<reference evidence="3" key="1">
    <citation type="submission" date="2020-04" db="EMBL/GenBank/DDBJ databases">
        <authorList>
            <person name="Alioto T."/>
            <person name="Alioto T."/>
            <person name="Gomez Garrido J."/>
        </authorList>
    </citation>
    <scope>NUCLEOTIDE SEQUENCE</scope>
    <source>
        <strain evidence="3">A484AB</strain>
    </source>
</reference>
<comment type="caution">
    <text evidence="3">The sequence shown here is derived from an EMBL/GenBank/DDBJ whole genome shotgun (WGS) entry which is preliminary data.</text>
</comment>
<protein>
    <submittedName>
        <fullName evidence="3">Uncharacterized protein</fullName>
    </submittedName>
</protein>
<dbReference type="AlphaFoldDB" id="A0A7D9DPH3"/>
<name>A0A7D9DPH3_PARCT</name>
<evidence type="ECO:0000313" key="4">
    <source>
        <dbReference type="Proteomes" id="UP001152795"/>
    </source>
</evidence>
<evidence type="ECO:0000313" key="3">
    <source>
        <dbReference type="EMBL" id="CAB3990530.1"/>
    </source>
</evidence>